<keyword evidence="3" id="KW-1185">Reference proteome</keyword>
<dbReference type="InterPro" id="IPR027829">
    <property type="entry name" value="DUF4625"/>
</dbReference>
<keyword evidence="1" id="KW-0732">Signal</keyword>
<protein>
    <submittedName>
        <fullName evidence="2">DUF4625 domain-containing protein</fullName>
    </submittedName>
</protein>
<dbReference type="AlphaFoldDB" id="A0AAE3MF65"/>
<dbReference type="Proteomes" id="UP001207408">
    <property type="component" value="Unassembled WGS sequence"/>
</dbReference>
<dbReference type="EMBL" id="JAPDPI010000022">
    <property type="protein sequence ID" value="MCW3806311.1"/>
    <property type="molecule type" value="Genomic_DNA"/>
</dbReference>
<gene>
    <name evidence="2" type="ORF">OM074_11805</name>
</gene>
<feature type="chain" id="PRO_5042222326" evidence="1">
    <location>
        <begin position="21"/>
        <end position="163"/>
    </location>
</feature>
<feature type="signal peptide" evidence="1">
    <location>
        <begin position="1"/>
        <end position="20"/>
    </location>
</feature>
<dbReference type="Pfam" id="PF15418">
    <property type="entry name" value="DUF4625"/>
    <property type="match status" value="1"/>
</dbReference>
<reference evidence="2" key="1">
    <citation type="submission" date="2022-10" db="EMBL/GenBank/DDBJ databases">
        <authorList>
            <person name="Yu W.X."/>
        </authorList>
    </citation>
    <scope>NUCLEOTIDE SEQUENCE</scope>
    <source>
        <strain evidence="2">D04</strain>
    </source>
</reference>
<name>A0AAE3MF65_9BACT</name>
<evidence type="ECO:0000256" key="1">
    <source>
        <dbReference type="SAM" id="SignalP"/>
    </source>
</evidence>
<comment type="caution">
    <text evidence="2">The sequence shown here is derived from an EMBL/GenBank/DDBJ whole genome shotgun (WGS) entry which is preliminary data.</text>
</comment>
<organism evidence="2 3">
    <name type="scientific">Plebeiibacterium marinum</name>
    <dbReference type="NCBI Taxonomy" id="2992111"/>
    <lineage>
        <taxon>Bacteria</taxon>
        <taxon>Pseudomonadati</taxon>
        <taxon>Bacteroidota</taxon>
        <taxon>Bacteroidia</taxon>
        <taxon>Marinilabiliales</taxon>
        <taxon>Marinilabiliaceae</taxon>
        <taxon>Plebeiibacterium</taxon>
    </lineage>
</organism>
<dbReference type="RefSeq" id="WP_301199683.1">
    <property type="nucleotide sequence ID" value="NZ_JAPDPI010000022.1"/>
</dbReference>
<dbReference type="PROSITE" id="PS51257">
    <property type="entry name" value="PROKAR_LIPOPROTEIN"/>
    <property type="match status" value="1"/>
</dbReference>
<accession>A0AAE3MF65</accession>
<sequence>MKKLFYIIPVLALLSFVSCSDEDDIDTTKPAISIISPADEDGFEPGDEISFSCMFSDDTELASYKIEIHSNFDGHDHEHTAVMKQAFEEEGHEWSYSKTYTFETGQTVVNVEDLKIQIPATITHEGVEEEVAEGDYHFGVHVADVAGNETSVFVAIEIGHHHL</sequence>
<evidence type="ECO:0000313" key="3">
    <source>
        <dbReference type="Proteomes" id="UP001207408"/>
    </source>
</evidence>
<evidence type="ECO:0000313" key="2">
    <source>
        <dbReference type="EMBL" id="MCW3806311.1"/>
    </source>
</evidence>
<proteinExistence type="predicted"/>